<dbReference type="EMBL" id="MJBS01000237">
    <property type="protein sequence ID" value="OHE90613.1"/>
    <property type="molecule type" value="Genomic_DNA"/>
</dbReference>
<accession>A0A1G4ANJ0</accession>
<proteinExistence type="predicted"/>
<reference evidence="1 2" key="1">
    <citation type="submission" date="2016-09" db="EMBL/GenBank/DDBJ databases">
        <authorList>
            <person name="Capua I."/>
            <person name="De Benedictis P."/>
            <person name="Joannis T."/>
            <person name="Lombin L.H."/>
            <person name="Cattoli G."/>
        </authorList>
    </citation>
    <scope>NUCLEOTIDE SEQUENCE [LARGE SCALE GENOMIC DNA]</scope>
    <source>
        <strain evidence="1 2">IMI 309357</strain>
    </source>
</reference>
<dbReference type="Proteomes" id="UP000176998">
    <property type="component" value="Unassembled WGS sequence"/>
</dbReference>
<feature type="non-terminal residue" evidence="1">
    <location>
        <position position="1"/>
    </location>
</feature>
<evidence type="ECO:0000313" key="2">
    <source>
        <dbReference type="Proteomes" id="UP000176998"/>
    </source>
</evidence>
<sequence>NDKLNYKKLRLFEIIKKVLLINFKLKLLNTIRYYPIFYILLLKPVFKSLYIKDRIIVEFNKLKYKIERVIDH</sequence>
<dbReference type="STRING" id="1209926.A0A1G4ANJ0"/>
<comment type="caution">
    <text evidence="1">The sequence shown here is derived from an EMBL/GenBank/DDBJ whole genome shotgun (WGS) entry which is preliminary data.</text>
</comment>
<protein>
    <submittedName>
        <fullName evidence="1">Uncharacterized protein</fullName>
    </submittedName>
</protein>
<name>A0A1G4ANJ0_9PEZI</name>
<organism evidence="1 2">
    <name type="scientific">Colletotrichum orchidophilum</name>
    <dbReference type="NCBI Taxonomy" id="1209926"/>
    <lineage>
        <taxon>Eukaryota</taxon>
        <taxon>Fungi</taxon>
        <taxon>Dikarya</taxon>
        <taxon>Ascomycota</taxon>
        <taxon>Pezizomycotina</taxon>
        <taxon>Sordariomycetes</taxon>
        <taxon>Hypocreomycetidae</taxon>
        <taxon>Glomerellales</taxon>
        <taxon>Glomerellaceae</taxon>
        <taxon>Colletotrichum</taxon>
    </lineage>
</organism>
<evidence type="ECO:0000313" key="1">
    <source>
        <dbReference type="EMBL" id="OHE90613.1"/>
    </source>
</evidence>
<dbReference type="AlphaFoldDB" id="A0A1G4ANJ0"/>
<dbReference type="GeneID" id="34567218"/>
<gene>
    <name evidence="1" type="ORF">CORC01_14097</name>
</gene>
<keyword evidence="2" id="KW-1185">Reference proteome</keyword>
<dbReference type="OrthoDB" id="4504104at2759"/>
<dbReference type="RefSeq" id="XP_022467790.1">
    <property type="nucleotide sequence ID" value="XM_022625708.1"/>
</dbReference>